<dbReference type="Gene3D" id="3.20.20.80">
    <property type="entry name" value="Glycosidases"/>
    <property type="match status" value="1"/>
</dbReference>
<gene>
    <name evidence="2" type="ORF">AVDCRST_MAG93-2850</name>
</gene>
<feature type="compositionally biased region" description="Pro residues" evidence="1">
    <location>
        <begin position="328"/>
        <end position="338"/>
    </location>
</feature>
<name>A0A6J4JCA0_9CHLR</name>
<dbReference type="AlphaFoldDB" id="A0A6J4JCA0"/>
<keyword evidence="2" id="KW-0121">Carboxypeptidase</keyword>
<protein>
    <submittedName>
        <fullName evidence="2">D-alanyl-D-alanine carboxypeptidase</fullName>
        <ecNumber evidence="2">3.4.16.4</ecNumber>
    </submittedName>
</protein>
<keyword evidence="2" id="KW-0645">Protease</keyword>
<proteinExistence type="predicted"/>
<feature type="region of interest" description="Disordered" evidence="1">
    <location>
        <begin position="317"/>
        <end position="346"/>
    </location>
</feature>
<evidence type="ECO:0000313" key="2">
    <source>
        <dbReference type="EMBL" id="CAA9275220.1"/>
    </source>
</evidence>
<feature type="non-terminal residue" evidence="2">
    <location>
        <position position="1"/>
    </location>
</feature>
<dbReference type="InterPro" id="IPR017853">
    <property type="entry name" value="GH"/>
</dbReference>
<sequence>QRNTGGKNNEDAQANFMVRGYVQLLAEQGVERAFWYTMHDDRDSSFGLYRFGGGYGDYSAPKPSYNAFATMTRELANARFWSAVDLSSDGRVVEGWEGANNWVQAGPANGALARNADRLKDGGHAGRYEYRFGSGENDYVAFRPPSPLELGQPGAVGLWVYGDNSGHLMQIQLEDQSGELLQFALGKVGGAEWSWMQASLGGEVLPGNRLGGGNNNGRLDGNVKVRALVVDDQPNEYVGSGTIWVDNLTALNGPEAYDFRWQRGDAAIDVVFAPAGANIRIPTASATARVVDRDGAVSELRASDGYLTLWADGRPRYVHHTPRVPQTPIEPPPGPSPPRDSFVPAPSDSAFSDVWNRSDAAVANGQASRSWLWGPTTFATGRENYAETPGGRVVQYWDKSRMEITNPSGNRSELWFVTNGLLTKELISGRLQLGNSSFVERAPAEVPIAGDPANNTGPTYASFGALASLNGDRGVPAAVGAMVTARINRGGEITNDEAMRRYDVRIGSHDPNLQHNIPTVFGEYFRTLPLDWVFVMGYPITEPYWTTVRVGGVEKDVLVQVFERRALTYTPSNAAAFRVEMGNVGQHYFRWRYGTAPWQQ</sequence>
<organism evidence="2">
    <name type="scientific">uncultured Chloroflexia bacterium</name>
    <dbReference type="NCBI Taxonomy" id="1672391"/>
    <lineage>
        <taxon>Bacteria</taxon>
        <taxon>Bacillati</taxon>
        <taxon>Chloroflexota</taxon>
        <taxon>Chloroflexia</taxon>
        <taxon>environmental samples</taxon>
    </lineage>
</organism>
<dbReference type="GO" id="GO:0009002">
    <property type="term" value="F:serine-type D-Ala-D-Ala carboxypeptidase activity"/>
    <property type="evidence" value="ECO:0007669"/>
    <property type="project" value="UniProtKB-EC"/>
</dbReference>
<dbReference type="SUPFAM" id="SSF51445">
    <property type="entry name" value="(Trans)glycosidases"/>
    <property type="match status" value="1"/>
</dbReference>
<accession>A0A6J4JCA0</accession>
<dbReference type="EC" id="3.4.16.4" evidence="2"/>
<reference evidence="2" key="1">
    <citation type="submission" date="2020-02" db="EMBL/GenBank/DDBJ databases">
        <authorList>
            <person name="Meier V. D."/>
        </authorList>
    </citation>
    <scope>NUCLEOTIDE SEQUENCE</scope>
    <source>
        <strain evidence="2">AVDCRST_MAG93</strain>
    </source>
</reference>
<evidence type="ECO:0000256" key="1">
    <source>
        <dbReference type="SAM" id="MobiDB-lite"/>
    </source>
</evidence>
<keyword evidence="2" id="KW-0378">Hydrolase</keyword>
<dbReference type="EMBL" id="CADCTR010000976">
    <property type="protein sequence ID" value="CAA9275220.1"/>
    <property type="molecule type" value="Genomic_DNA"/>
</dbReference>